<dbReference type="Proteomes" id="UP000290365">
    <property type="component" value="Chromosome"/>
</dbReference>
<evidence type="ECO:0000313" key="1">
    <source>
        <dbReference type="EMBL" id="QBD80335.1"/>
    </source>
</evidence>
<protein>
    <submittedName>
        <fullName evidence="1">Uncharacterized protein</fullName>
    </submittedName>
</protein>
<dbReference type="EMBL" id="CP035758">
    <property type="protein sequence ID" value="QBD80335.1"/>
    <property type="molecule type" value="Genomic_DNA"/>
</dbReference>
<dbReference type="RefSeq" id="WP_129891399.1">
    <property type="nucleotide sequence ID" value="NZ_CP035758.1"/>
</dbReference>
<name>A0A4P6JXX7_KTERU</name>
<dbReference type="KEGG" id="kbs:EPA93_31940"/>
<organism evidence="1 2">
    <name type="scientific">Ktedonosporobacter rubrisoli</name>
    <dbReference type="NCBI Taxonomy" id="2509675"/>
    <lineage>
        <taxon>Bacteria</taxon>
        <taxon>Bacillati</taxon>
        <taxon>Chloroflexota</taxon>
        <taxon>Ktedonobacteria</taxon>
        <taxon>Ktedonobacterales</taxon>
        <taxon>Ktedonosporobacteraceae</taxon>
        <taxon>Ktedonosporobacter</taxon>
    </lineage>
</organism>
<keyword evidence="2" id="KW-1185">Reference proteome</keyword>
<sequence>MRHADRPQKIPEAVALSQFPVYGLPERPSDLTICSHGLGISQFGNIMSISFTFTSPRYSSGPCYAPESQNFVIISLDSAVQDLTKEPLSFDLNDPYNMKYERKARRDENPTVWEGTLSLANITFSGKILQWIHPPLTTAFLFTSKLTILFGHSYGPAFGELLQLLQSLQIVNRNSALLKQYQYEYDNQRSPILDNREL</sequence>
<proteinExistence type="predicted"/>
<accession>A0A4P6JXX7</accession>
<reference evidence="1 2" key="1">
    <citation type="submission" date="2019-01" db="EMBL/GenBank/DDBJ databases">
        <title>Ktedonosporobacter rubrisoli SCAWS-G2.</title>
        <authorList>
            <person name="Huang Y."/>
            <person name="Yan B."/>
        </authorList>
    </citation>
    <scope>NUCLEOTIDE SEQUENCE [LARGE SCALE GENOMIC DNA]</scope>
    <source>
        <strain evidence="1 2">SCAWS-G2</strain>
    </source>
</reference>
<gene>
    <name evidence="1" type="ORF">EPA93_31940</name>
</gene>
<evidence type="ECO:0000313" key="2">
    <source>
        <dbReference type="Proteomes" id="UP000290365"/>
    </source>
</evidence>
<dbReference type="AlphaFoldDB" id="A0A4P6JXX7"/>